<evidence type="ECO:0000256" key="1">
    <source>
        <dbReference type="ARBA" id="ARBA00022649"/>
    </source>
</evidence>
<protein>
    <recommendedName>
        <fullName evidence="3">Antitoxin</fullName>
    </recommendedName>
</protein>
<evidence type="ECO:0008006" key="3">
    <source>
        <dbReference type="Google" id="ProtNLM"/>
    </source>
</evidence>
<dbReference type="InterPro" id="IPR003847">
    <property type="entry name" value="Put_antitoxin"/>
</dbReference>
<dbReference type="Pfam" id="PF02697">
    <property type="entry name" value="VAPB_antitox"/>
    <property type="match status" value="1"/>
</dbReference>
<accession>A0A0F9PGV5</accession>
<name>A0A0F9PGV5_9ZZZZ</name>
<reference evidence="2" key="1">
    <citation type="journal article" date="2015" name="Nature">
        <title>Complex archaea that bridge the gap between prokaryotes and eukaryotes.</title>
        <authorList>
            <person name="Spang A."/>
            <person name="Saw J.H."/>
            <person name="Jorgensen S.L."/>
            <person name="Zaremba-Niedzwiedzka K."/>
            <person name="Martijn J."/>
            <person name="Lind A.E."/>
            <person name="van Eijk R."/>
            <person name="Schleper C."/>
            <person name="Guy L."/>
            <person name="Ettema T.J."/>
        </authorList>
    </citation>
    <scope>NUCLEOTIDE SEQUENCE</scope>
</reference>
<comment type="caution">
    <text evidence="2">The sequence shown here is derived from an EMBL/GenBank/DDBJ whole genome shotgun (WGS) entry which is preliminary data.</text>
</comment>
<gene>
    <name evidence="2" type="ORF">LCGC14_0844840</name>
</gene>
<dbReference type="AlphaFoldDB" id="A0A0F9PGV5"/>
<evidence type="ECO:0000313" key="2">
    <source>
        <dbReference type="EMBL" id="KKN29369.1"/>
    </source>
</evidence>
<dbReference type="EMBL" id="LAZR01002492">
    <property type="protein sequence ID" value="KKN29369.1"/>
    <property type="molecule type" value="Genomic_DNA"/>
</dbReference>
<sequence length="77" mass="9256">MTLKTIKISERIYKKLLDSKKDEESITEFLERLLDIKEQSKDINKSFGIWKDLPTEYFEIIESDIKEIREGINQRFS</sequence>
<proteinExistence type="predicted"/>
<organism evidence="2">
    <name type="scientific">marine sediment metagenome</name>
    <dbReference type="NCBI Taxonomy" id="412755"/>
    <lineage>
        <taxon>unclassified sequences</taxon>
        <taxon>metagenomes</taxon>
        <taxon>ecological metagenomes</taxon>
    </lineage>
</organism>
<keyword evidence="1" id="KW-1277">Toxin-antitoxin system</keyword>